<dbReference type="SUPFAM" id="SSF53597">
    <property type="entry name" value="Dihydrofolate reductase-like"/>
    <property type="match status" value="1"/>
</dbReference>
<evidence type="ECO:0000313" key="2">
    <source>
        <dbReference type="EMBL" id="GAA4010955.1"/>
    </source>
</evidence>
<proteinExistence type="predicted"/>
<dbReference type="EMBL" id="BAABAL010000012">
    <property type="protein sequence ID" value="GAA4010955.1"/>
    <property type="molecule type" value="Genomic_DNA"/>
</dbReference>
<dbReference type="PANTHER" id="PTHR38011">
    <property type="entry name" value="DIHYDROFOLATE REDUCTASE FAMILY PROTEIN (AFU_ORTHOLOGUE AFUA_8G06820)"/>
    <property type="match status" value="1"/>
</dbReference>
<evidence type="ECO:0000313" key="3">
    <source>
        <dbReference type="Proteomes" id="UP001501747"/>
    </source>
</evidence>
<dbReference type="Gene3D" id="3.40.430.10">
    <property type="entry name" value="Dihydrofolate Reductase, subunit A"/>
    <property type="match status" value="1"/>
</dbReference>
<accession>A0ABP7SF92</accession>
<reference evidence="3" key="1">
    <citation type="journal article" date="2019" name="Int. J. Syst. Evol. Microbiol.">
        <title>The Global Catalogue of Microorganisms (GCM) 10K type strain sequencing project: providing services to taxonomists for standard genome sequencing and annotation.</title>
        <authorList>
            <consortium name="The Broad Institute Genomics Platform"/>
            <consortium name="The Broad Institute Genome Sequencing Center for Infectious Disease"/>
            <person name="Wu L."/>
            <person name="Ma J."/>
        </authorList>
    </citation>
    <scope>NUCLEOTIDE SEQUENCE [LARGE SCALE GENOMIC DNA]</scope>
    <source>
        <strain evidence="3">JCM 17342</strain>
    </source>
</reference>
<organism evidence="2 3">
    <name type="scientific">Allokutzneria multivorans</name>
    <dbReference type="NCBI Taxonomy" id="1142134"/>
    <lineage>
        <taxon>Bacteria</taxon>
        <taxon>Bacillati</taxon>
        <taxon>Actinomycetota</taxon>
        <taxon>Actinomycetes</taxon>
        <taxon>Pseudonocardiales</taxon>
        <taxon>Pseudonocardiaceae</taxon>
        <taxon>Allokutzneria</taxon>
    </lineage>
</organism>
<evidence type="ECO:0000259" key="1">
    <source>
        <dbReference type="Pfam" id="PF01872"/>
    </source>
</evidence>
<name>A0ABP7SF92_9PSEU</name>
<sequence>MRKLIVTNLVSVDGCHEGPGGDFMTMPLDPGFDAHNLESLQAASTLLAGANTFRLFRDFWPPVAADEGAPEVERAISRINAEIEKVVVSDSLTEEQTGAYRDTTTLVPREKAREEVAELKRGTGKNIIVFGSRTLWNDLFAAGLVDEFHLVLGPGVVGGGTPAFDSGFSARLRLLGTKTHEGSDVVVIRYAVAV</sequence>
<dbReference type="InterPro" id="IPR002734">
    <property type="entry name" value="RibDG_C"/>
</dbReference>
<protein>
    <submittedName>
        <fullName evidence="2">Dihydrofolate reductase family protein</fullName>
    </submittedName>
</protein>
<keyword evidence="3" id="KW-1185">Reference proteome</keyword>
<dbReference type="PANTHER" id="PTHR38011:SF11">
    <property type="entry name" value="2,5-DIAMINO-6-RIBOSYLAMINO-4(3H)-PYRIMIDINONE 5'-PHOSPHATE REDUCTASE"/>
    <property type="match status" value="1"/>
</dbReference>
<comment type="caution">
    <text evidence="2">The sequence shown here is derived from an EMBL/GenBank/DDBJ whole genome shotgun (WGS) entry which is preliminary data.</text>
</comment>
<feature type="domain" description="Bacterial bifunctional deaminase-reductase C-terminal" evidence="1">
    <location>
        <begin position="2"/>
        <end position="179"/>
    </location>
</feature>
<dbReference type="Pfam" id="PF01872">
    <property type="entry name" value="RibD_C"/>
    <property type="match status" value="1"/>
</dbReference>
<dbReference type="InterPro" id="IPR050765">
    <property type="entry name" value="Riboflavin_Biosynth_HTPR"/>
</dbReference>
<dbReference type="InterPro" id="IPR024072">
    <property type="entry name" value="DHFR-like_dom_sf"/>
</dbReference>
<gene>
    <name evidence="2" type="ORF">GCM10022247_36550</name>
</gene>
<dbReference type="RefSeq" id="WP_344876277.1">
    <property type="nucleotide sequence ID" value="NZ_BAABAL010000012.1"/>
</dbReference>
<dbReference type="Proteomes" id="UP001501747">
    <property type="component" value="Unassembled WGS sequence"/>
</dbReference>